<proteinExistence type="predicted"/>
<sequence length="58" mass="6317">MDERNTVIEAIRNAGEPVNASKVAEVTGLDKKVVDKVFAQLKKDGTIVSPVRCKYTLA</sequence>
<dbReference type="RefSeq" id="WP_107036766.1">
    <property type="nucleotide sequence ID" value="NZ_CAOLHR010000005.1"/>
</dbReference>
<protein>
    <submittedName>
        <fullName evidence="1">Transcriptional regulator</fullName>
    </submittedName>
</protein>
<dbReference type="Proteomes" id="UP000244925">
    <property type="component" value="Unassembled WGS sequence"/>
</dbReference>
<comment type="caution">
    <text evidence="1">The sequence shown here is derived from an EMBL/GenBank/DDBJ whole genome shotgun (WGS) entry which is preliminary data.</text>
</comment>
<dbReference type="AlphaFoldDB" id="A0A2V1IT66"/>
<reference evidence="2" key="1">
    <citation type="submission" date="2018-02" db="EMBL/GenBank/DDBJ databases">
        <authorList>
            <person name="Clavel T."/>
            <person name="Strowig T."/>
        </authorList>
    </citation>
    <scope>NUCLEOTIDE SEQUENCE [LARGE SCALE GENOMIC DNA]</scope>
    <source>
        <strain evidence="2">DSM 100764</strain>
    </source>
</reference>
<evidence type="ECO:0000313" key="1">
    <source>
        <dbReference type="EMBL" id="PWB06278.1"/>
    </source>
</evidence>
<accession>A0A2V1IT66</accession>
<name>A0A2V1IT66_9BACT</name>
<dbReference type="InterPro" id="IPR036388">
    <property type="entry name" value="WH-like_DNA-bd_sf"/>
</dbReference>
<dbReference type="SUPFAM" id="SSF46785">
    <property type="entry name" value="Winged helix' DNA-binding domain"/>
    <property type="match status" value="1"/>
</dbReference>
<dbReference type="EMBL" id="PUBV01000029">
    <property type="protein sequence ID" value="PWB06278.1"/>
    <property type="molecule type" value="Genomic_DNA"/>
</dbReference>
<gene>
    <name evidence="1" type="ORF">C5O25_10865</name>
</gene>
<organism evidence="1 2">
    <name type="scientific">Paramuribaculum intestinale</name>
    <dbReference type="NCBI Taxonomy" id="2094151"/>
    <lineage>
        <taxon>Bacteria</taxon>
        <taxon>Pseudomonadati</taxon>
        <taxon>Bacteroidota</taxon>
        <taxon>Bacteroidia</taxon>
        <taxon>Bacteroidales</taxon>
        <taxon>Muribaculaceae</taxon>
        <taxon>Paramuribaculum</taxon>
    </lineage>
</organism>
<dbReference type="Gene3D" id="1.10.10.10">
    <property type="entry name" value="Winged helix-like DNA-binding domain superfamily/Winged helix DNA-binding domain"/>
    <property type="match status" value="1"/>
</dbReference>
<evidence type="ECO:0000313" key="2">
    <source>
        <dbReference type="Proteomes" id="UP000244925"/>
    </source>
</evidence>
<keyword evidence="2" id="KW-1185">Reference proteome</keyword>
<dbReference type="GeneID" id="93423156"/>
<dbReference type="InterPro" id="IPR036390">
    <property type="entry name" value="WH_DNA-bd_sf"/>
</dbReference>